<dbReference type="SMR" id="A2FFY4"/>
<keyword evidence="3" id="KW-0813">Transport</keyword>
<keyword evidence="6 8" id="KW-1133">Transmembrane helix</keyword>
<dbReference type="GO" id="GO:0042910">
    <property type="term" value="F:xenobiotic transmembrane transporter activity"/>
    <property type="evidence" value="ECO:0007669"/>
    <property type="project" value="InterPro"/>
</dbReference>
<dbReference type="PANTHER" id="PTHR43549">
    <property type="entry name" value="MULTIDRUG RESISTANCE PROTEIN YPNP-RELATED"/>
    <property type="match status" value="1"/>
</dbReference>
<feature type="transmembrane region" description="Helical" evidence="8">
    <location>
        <begin position="436"/>
        <end position="454"/>
    </location>
</feature>
<protein>
    <submittedName>
        <fullName evidence="9">MatE family protein</fullName>
    </submittedName>
</protein>
<dbReference type="AlphaFoldDB" id="A2FFY4"/>
<dbReference type="Proteomes" id="UP000001542">
    <property type="component" value="Unassembled WGS sequence"/>
</dbReference>
<feature type="transmembrane region" description="Helical" evidence="8">
    <location>
        <begin position="172"/>
        <end position="197"/>
    </location>
</feature>
<dbReference type="PANTHER" id="PTHR43549:SF2">
    <property type="entry name" value="MULTIDRUG RESISTANCE PROTEIN NORM-RELATED"/>
    <property type="match status" value="1"/>
</dbReference>
<evidence type="ECO:0000256" key="3">
    <source>
        <dbReference type="ARBA" id="ARBA00022448"/>
    </source>
</evidence>
<dbReference type="InterPro" id="IPR052031">
    <property type="entry name" value="Membrane_Transporter-Flippase"/>
</dbReference>
<sequence length="483" mass="52921">MPAKKEFTADEHYKLGGRPPLTTIIALGTGPVISELIGALYGIVDTIWVSLALGYRGMSAISEYSVFDNIGRAFGGWLNIAANTKTSQLYGMKKESEIDQLFSDLIRIAIIFSAIVPAILLPIVKPIAFWYGADEDLVNLGFDYILPVLLCSCSSIFLFLAGGFLQGEGRTNLFGIVNIICFFLNMGLFDPLFLFGLKIGIRGAAFSTILAELIPGITLIILFYCGKFGIKPSPHGLFKKFGPHTIPCLKVGVSQLVAKLSLTIPAIIVRKLLGLCTGEEFPAALSGYNATVRFIVLTQSLMIGVNTGSIPAASYANASNQPKRWLELAFHALWINFLWGGLTSLLTWIFPRYLSMIFSTGEEYLKWAEPMMRARNSVAFFSFSRFNAQSIMQSLQCGGRAIIISFFCQFVSILGFSYMFYALFHDGIKLQLCYPAADVFGLFFGGAIAVPLIVQKIREAKAVSKLDDKPMTGTGQGVTYTEV</sequence>
<evidence type="ECO:0000256" key="6">
    <source>
        <dbReference type="ARBA" id="ARBA00022989"/>
    </source>
</evidence>
<keyword evidence="7 8" id="KW-0472">Membrane</keyword>
<dbReference type="GO" id="GO:0015297">
    <property type="term" value="F:antiporter activity"/>
    <property type="evidence" value="ECO:0007669"/>
    <property type="project" value="InterPro"/>
</dbReference>
<feature type="transmembrane region" description="Helical" evidence="8">
    <location>
        <begin position="144"/>
        <end position="165"/>
    </location>
</feature>
<reference evidence="9" key="1">
    <citation type="submission" date="2006-10" db="EMBL/GenBank/DDBJ databases">
        <authorList>
            <person name="Amadeo P."/>
            <person name="Zhao Q."/>
            <person name="Wortman J."/>
            <person name="Fraser-Liggett C."/>
            <person name="Carlton J."/>
        </authorList>
    </citation>
    <scope>NUCLEOTIDE SEQUENCE</scope>
    <source>
        <strain evidence="9">G3</strain>
    </source>
</reference>
<feature type="transmembrane region" description="Helical" evidence="8">
    <location>
        <begin position="105"/>
        <end position="124"/>
    </location>
</feature>
<dbReference type="EMBL" id="DS113770">
    <property type="protein sequence ID" value="EAX96194.1"/>
    <property type="molecule type" value="Genomic_DNA"/>
</dbReference>
<keyword evidence="10" id="KW-1185">Reference proteome</keyword>
<organism evidence="9 10">
    <name type="scientific">Trichomonas vaginalis (strain ATCC PRA-98 / G3)</name>
    <dbReference type="NCBI Taxonomy" id="412133"/>
    <lineage>
        <taxon>Eukaryota</taxon>
        <taxon>Metamonada</taxon>
        <taxon>Parabasalia</taxon>
        <taxon>Trichomonadida</taxon>
        <taxon>Trichomonadidae</taxon>
        <taxon>Trichomonas</taxon>
    </lineage>
</organism>
<evidence type="ECO:0000256" key="1">
    <source>
        <dbReference type="ARBA" id="ARBA00004651"/>
    </source>
</evidence>
<name>A2FFY4_TRIV3</name>
<feature type="transmembrane region" description="Helical" evidence="8">
    <location>
        <begin position="203"/>
        <end position="225"/>
    </location>
</feature>
<dbReference type="GO" id="GO:0005886">
    <property type="term" value="C:plasma membrane"/>
    <property type="evidence" value="ECO:0007669"/>
    <property type="project" value="UniProtKB-SubCell"/>
</dbReference>
<dbReference type="KEGG" id="tva:4753962"/>
<dbReference type="RefSeq" id="XP_001309124.1">
    <property type="nucleotide sequence ID" value="XM_001309123.1"/>
</dbReference>
<evidence type="ECO:0000256" key="5">
    <source>
        <dbReference type="ARBA" id="ARBA00022692"/>
    </source>
</evidence>
<dbReference type="VEuPathDB" id="TrichDB:TVAG_000230"/>
<dbReference type="Pfam" id="PF01554">
    <property type="entry name" value="MatE"/>
    <property type="match status" value="2"/>
</dbReference>
<comment type="similarity">
    <text evidence="2">Belongs to the multi antimicrobial extrusion (MATE) (TC 2.A.66.1) family.</text>
</comment>
<feature type="transmembrane region" description="Helical" evidence="8">
    <location>
        <begin position="294"/>
        <end position="316"/>
    </location>
</feature>
<dbReference type="InParanoid" id="A2FFY4"/>
<feature type="transmembrane region" description="Helical" evidence="8">
    <location>
        <begin position="328"/>
        <end position="350"/>
    </location>
</feature>
<accession>A2FFY4</accession>
<keyword evidence="5 8" id="KW-0812">Transmembrane</keyword>
<reference evidence="9" key="2">
    <citation type="journal article" date="2007" name="Science">
        <title>Draft genome sequence of the sexually transmitted pathogen Trichomonas vaginalis.</title>
        <authorList>
            <person name="Carlton J.M."/>
            <person name="Hirt R.P."/>
            <person name="Silva J.C."/>
            <person name="Delcher A.L."/>
            <person name="Schatz M."/>
            <person name="Zhao Q."/>
            <person name="Wortman J.R."/>
            <person name="Bidwell S.L."/>
            <person name="Alsmark U.C.M."/>
            <person name="Besteiro S."/>
            <person name="Sicheritz-Ponten T."/>
            <person name="Noel C.J."/>
            <person name="Dacks J.B."/>
            <person name="Foster P.G."/>
            <person name="Simillion C."/>
            <person name="Van de Peer Y."/>
            <person name="Miranda-Saavedra D."/>
            <person name="Barton G.J."/>
            <person name="Westrop G.D."/>
            <person name="Mueller S."/>
            <person name="Dessi D."/>
            <person name="Fiori P.L."/>
            <person name="Ren Q."/>
            <person name="Paulsen I."/>
            <person name="Zhang H."/>
            <person name="Bastida-Corcuera F.D."/>
            <person name="Simoes-Barbosa A."/>
            <person name="Brown M.T."/>
            <person name="Hayes R.D."/>
            <person name="Mukherjee M."/>
            <person name="Okumura C.Y."/>
            <person name="Schneider R."/>
            <person name="Smith A.J."/>
            <person name="Vanacova S."/>
            <person name="Villalvazo M."/>
            <person name="Haas B.J."/>
            <person name="Pertea M."/>
            <person name="Feldblyum T.V."/>
            <person name="Utterback T.R."/>
            <person name="Shu C.L."/>
            <person name="Osoegawa K."/>
            <person name="de Jong P.J."/>
            <person name="Hrdy I."/>
            <person name="Horvathova L."/>
            <person name="Zubacova Z."/>
            <person name="Dolezal P."/>
            <person name="Malik S.B."/>
            <person name="Logsdon J.M. Jr."/>
            <person name="Henze K."/>
            <person name="Gupta A."/>
            <person name="Wang C.C."/>
            <person name="Dunne R.L."/>
            <person name="Upcroft J.A."/>
            <person name="Upcroft P."/>
            <person name="White O."/>
            <person name="Salzberg S.L."/>
            <person name="Tang P."/>
            <person name="Chiu C.-H."/>
            <person name="Lee Y.-S."/>
            <person name="Embley T.M."/>
            <person name="Coombs G.H."/>
            <person name="Mottram J.C."/>
            <person name="Tachezy J."/>
            <person name="Fraser-Liggett C.M."/>
            <person name="Johnson P.J."/>
        </authorList>
    </citation>
    <scope>NUCLEOTIDE SEQUENCE [LARGE SCALE GENOMIC DNA]</scope>
    <source>
        <strain evidence="9">G3</strain>
    </source>
</reference>
<evidence type="ECO:0000256" key="8">
    <source>
        <dbReference type="SAM" id="Phobius"/>
    </source>
</evidence>
<feature type="transmembrane region" description="Helical" evidence="8">
    <location>
        <begin position="401"/>
        <end position="424"/>
    </location>
</feature>
<evidence type="ECO:0000313" key="9">
    <source>
        <dbReference type="EMBL" id="EAX96194.1"/>
    </source>
</evidence>
<dbReference type="CDD" id="cd12082">
    <property type="entry name" value="MATE_like"/>
    <property type="match status" value="1"/>
</dbReference>
<evidence type="ECO:0000256" key="2">
    <source>
        <dbReference type="ARBA" id="ARBA00010199"/>
    </source>
</evidence>
<evidence type="ECO:0000256" key="4">
    <source>
        <dbReference type="ARBA" id="ARBA00022475"/>
    </source>
</evidence>
<comment type="subcellular location">
    <subcellularLocation>
        <location evidence="1">Cell membrane</location>
        <topology evidence="1">Multi-pass membrane protein</topology>
    </subcellularLocation>
</comment>
<evidence type="ECO:0000256" key="7">
    <source>
        <dbReference type="ARBA" id="ARBA00023136"/>
    </source>
</evidence>
<proteinExistence type="inferred from homology"/>
<keyword evidence="4" id="KW-1003">Cell membrane</keyword>
<evidence type="ECO:0000313" key="10">
    <source>
        <dbReference type="Proteomes" id="UP000001542"/>
    </source>
</evidence>
<feature type="transmembrane region" description="Helical" evidence="8">
    <location>
        <begin position="21"/>
        <end position="44"/>
    </location>
</feature>
<dbReference type="VEuPathDB" id="TrichDB:TVAGG3_0657900"/>
<dbReference type="InterPro" id="IPR002528">
    <property type="entry name" value="MATE_fam"/>
</dbReference>
<gene>
    <name evidence="9" type="ORF">TVAG_000230</name>
</gene>